<evidence type="ECO:0000256" key="2">
    <source>
        <dbReference type="SAM" id="Phobius"/>
    </source>
</evidence>
<proteinExistence type="predicted"/>
<evidence type="ECO:0000313" key="4">
    <source>
        <dbReference type="Proteomes" id="UP000273001"/>
    </source>
</evidence>
<keyword evidence="4" id="KW-1185">Reference proteome</keyword>
<keyword evidence="2" id="KW-0472">Membrane</keyword>
<feature type="transmembrane region" description="Helical" evidence="2">
    <location>
        <begin position="723"/>
        <end position="744"/>
    </location>
</feature>
<feature type="transmembrane region" description="Helical" evidence="2">
    <location>
        <begin position="750"/>
        <end position="770"/>
    </location>
</feature>
<feature type="transmembrane region" description="Helical" evidence="2">
    <location>
        <begin position="594"/>
        <end position="617"/>
    </location>
</feature>
<dbReference type="Proteomes" id="UP000273001">
    <property type="component" value="Chromosome"/>
</dbReference>
<dbReference type="RefSeq" id="WP_120203301.1">
    <property type="nucleotide sequence ID" value="NZ_CP032514.1"/>
</dbReference>
<name>A0ABN5PQA9_9ACTO</name>
<keyword evidence="2" id="KW-1133">Transmembrane helix</keyword>
<gene>
    <name evidence="3" type="ORF">D5R93_01225</name>
</gene>
<sequence length="862" mass="89669">MAAAPFDETRIPCLEFDVESLDTAASNLETRAGDLRAAGESVKSTWAGMQVCYRAPEQEVLYAAMDPVAEDSDTLATGIESVASALSTFADTVSSLRTRARALKEDVLAFKEEIAGDPEWDHDQDLVSRNNGFIERASVIQADMWEAERECANSIRALDGLAAYQVDSGAGGELAYGYSAEDMKGAEGLPWGERVDRQDGCLRSAGTAVKRFVWDGLVVDGIGGSLEAQASLVGVELGGEEGFFSFSGDTARQTWQGLAGLVGATWDQDGGLSFQRGTAAEAWKEVGKGLVAWDMWGQDPARAAGSVVPDLAVVVAFGAAGAAARGGGTVVRGAGGLGRVSRAARAAVVAQRVADFMDPVGTALSKGASRVAGLVATQFDFSGLGEVMDRVRGRGGSQAPEVPGPHSVDAGPGRAGDLPEVGGSRGHGPHGGDAGGGTGGRGQELPGQEVPVGKGAQEPSASHGGGRSGQADGGEAPSTAAVTRTVLVLLGLARGAATRTALTVMLLRRAPPLGATVLTATRVVPTDLTLLVTLLVVVTAPTRRPRPATAPTPRVLRRAPRLGATVVTVTVVVLRALAVLVTTVVRVLRRVPRPAVVLTATRVVPTDLTLLVILLVVVTAPTRRPRPAAVATVTLLSLVRGVATRLTLTVPLRRAPRPATVLTVTVVRRVPRLGATGLMVTLLRRVPPLAATGLMVMVLGPLVVLVTAVVRAPMVSPRPATRLTVLTVPVVVVTALVAPAMVVAGTARPSVAAVARTVTVMVAPRVIGLWPSGLRSVGRRLTRTRSTRSTGPGWRARWRSARAVTWLPVTTSRSGGVWSWSPAPATRWRGGAASTLMGLVWWCTWRRTRRWSVVGGGTSVVL</sequence>
<dbReference type="EMBL" id="CP032514">
    <property type="protein sequence ID" value="AYD89017.1"/>
    <property type="molecule type" value="Genomic_DNA"/>
</dbReference>
<feature type="compositionally biased region" description="Gly residues" evidence="1">
    <location>
        <begin position="423"/>
        <end position="442"/>
    </location>
</feature>
<protein>
    <recommendedName>
        <fullName evidence="5">WXG100 family type VII secretion target</fullName>
    </recommendedName>
</protein>
<feature type="transmembrane region" description="Helical" evidence="2">
    <location>
        <begin position="689"/>
        <end position="711"/>
    </location>
</feature>
<evidence type="ECO:0008006" key="5">
    <source>
        <dbReference type="Google" id="ProtNLM"/>
    </source>
</evidence>
<keyword evidence="2" id="KW-0812">Transmembrane</keyword>
<feature type="region of interest" description="Disordered" evidence="1">
    <location>
        <begin position="390"/>
        <end position="478"/>
    </location>
</feature>
<feature type="transmembrane region" description="Helical" evidence="2">
    <location>
        <begin position="562"/>
        <end position="588"/>
    </location>
</feature>
<accession>A0ABN5PQA9</accession>
<reference evidence="3 4" key="1">
    <citation type="submission" date="2018-09" db="EMBL/GenBank/DDBJ databases">
        <authorList>
            <person name="Li J."/>
        </authorList>
    </citation>
    <scope>NUCLEOTIDE SEQUENCE [LARGE SCALE GENOMIC DNA]</scope>
    <source>
        <strain evidence="3 4">2129</strain>
    </source>
</reference>
<evidence type="ECO:0000313" key="3">
    <source>
        <dbReference type="EMBL" id="AYD89017.1"/>
    </source>
</evidence>
<evidence type="ECO:0000256" key="1">
    <source>
        <dbReference type="SAM" id="MobiDB-lite"/>
    </source>
</evidence>
<organism evidence="3 4">
    <name type="scientific">Actinomyces lilanjuaniae</name>
    <dbReference type="NCBI Taxonomy" id="2321394"/>
    <lineage>
        <taxon>Bacteria</taxon>
        <taxon>Bacillati</taxon>
        <taxon>Actinomycetota</taxon>
        <taxon>Actinomycetes</taxon>
        <taxon>Actinomycetales</taxon>
        <taxon>Actinomycetaceae</taxon>
        <taxon>Actinomyces</taxon>
    </lineage>
</organism>
<feature type="compositionally biased region" description="Gly residues" evidence="1">
    <location>
        <begin position="463"/>
        <end position="472"/>
    </location>
</feature>